<protein>
    <recommendedName>
        <fullName evidence="3">Cytochrome P450</fullName>
    </recommendedName>
</protein>
<dbReference type="AlphaFoldDB" id="X1ESK5"/>
<proteinExistence type="predicted"/>
<dbReference type="SUPFAM" id="SSF48264">
    <property type="entry name" value="Cytochrome P450"/>
    <property type="match status" value="1"/>
</dbReference>
<evidence type="ECO:0000313" key="2">
    <source>
        <dbReference type="EMBL" id="GAH35532.1"/>
    </source>
</evidence>
<evidence type="ECO:0000256" key="1">
    <source>
        <dbReference type="SAM" id="MobiDB-lite"/>
    </source>
</evidence>
<dbReference type="GO" id="GO:0016705">
    <property type="term" value="F:oxidoreductase activity, acting on paired donors, with incorporation or reduction of molecular oxygen"/>
    <property type="evidence" value="ECO:0007669"/>
    <property type="project" value="InterPro"/>
</dbReference>
<dbReference type="Gene3D" id="1.10.630.10">
    <property type="entry name" value="Cytochrome P450"/>
    <property type="match status" value="1"/>
</dbReference>
<feature type="non-terminal residue" evidence="2">
    <location>
        <position position="108"/>
    </location>
</feature>
<gene>
    <name evidence="2" type="ORF">S03H2_24131</name>
</gene>
<comment type="caution">
    <text evidence="2">The sequence shown here is derived from an EMBL/GenBank/DDBJ whole genome shotgun (WGS) entry which is preliminary data.</text>
</comment>
<accession>X1ESK5</accession>
<name>X1ESK5_9ZZZZ</name>
<dbReference type="GO" id="GO:0005506">
    <property type="term" value="F:iron ion binding"/>
    <property type="evidence" value="ECO:0007669"/>
    <property type="project" value="InterPro"/>
</dbReference>
<evidence type="ECO:0008006" key="3">
    <source>
        <dbReference type="Google" id="ProtNLM"/>
    </source>
</evidence>
<reference evidence="2" key="1">
    <citation type="journal article" date="2014" name="Front. Microbiol.">
        <title>High frequency of phylogenetically diverse reductive dehalogenase-homologous genes in deep subseafloor sedimentary metagenomes.</title>
        <authorList>
            <person name="Kawai M."/>
            <person name="Futagami T."/>
            <person name="Toyoda A."/>
            <person name="Takaki Y."/>
            <person name="Nishi S."/>
            <person name="Hori S."/>
            <person name="Arai W."/>
            <person name="Tsubouchi T."/>
            <person name="Morono Y."/>
            <person name="Uchiyama I."/>
            <person name="Ito T."/>
            <person name="Fujiyama A."/>
            <person name="Inagaki F."/>
            <person name="Takami H."/>
        </authorList>
    </citation>
    <scope>NUCLEOTIDE SEQUENCE</scope>
    <source>
        <strain evidence="2">Expedition CK06-06</strain>
    </source>
</reference>
<feature type="region of interest" description="Disordered" evidence="1">
    <location>
        <begin position="1"/>
        <end position="22"/>
    </location>
</feature>
<dbReference type="EMBL" id="BARU01013325">
    <property type="protein sequence ID" value="GAH35532.1"/>
    <property type="molecule type" value="Genomic_DNA"/>
</dbReference>
<dbReference type="GO" id="GO:0004497">
    <property type="term" value="F:monooxygenase activity"/>
    <property type="evidence" value="ECO:0007669"/>
    <property type="project" value="InterPro"/>
</dbReference>
<dbReference type="GO" id="GO:0020037">
    <property type="term" value="F:heme binding"/>
    <property type="evidence" value="ECO:0007669"/>
    <property type="project" value="InterPro"/>
</dbReference>
<sequence length="108" mass="11685">MPITGGRDILPADEPTTPQIRRAPMSMPSLASQALPAGHVARADRAALRHIPGDEGWPVVGRTFNVLADPLGEARRMAKRFGPVYRSRLLGETSIALLGPEANEFVYL</sequence>
<dbReference type="InterPro" id="IPR036396">
    <property type="entry name" value="Cyt_P450_sf"/>
</dbReference>
<organism evidence="2">
    <name type="scientific">marine sediment metagenome</name>
    <dbReference type="NCBI Taxonomy" id="412755"/>
    <lineage>
        <taxon>unclassified sequences</taxon>
        <taxon>metagenomes</taxon>
        <taxon>ecological metagenomes</taxon>
    </lineage>
</organism>